<feature type="compositionally biased region" description="Basic and acidic residues" evidence="1">
    <location>
        <begin position="356"/>
        <end position="367"/>
    </location>
</feature>
<feature type="region of interest" description="Disordered" evidence="1">
    <location>
        <begin position="179"/>
        <end position="205"/>
    </location>
</feature>
<dbReference type="AlphaFoldDB" id="A0A1H0NEU3"/>
<dbReference type="Proteomes" id="UP000242957">
    <property type="component" value="Unassembled WGS sequence"/>
</dbReference>
<feature type="compositionally biased region" description="Basic and acidic residues" evidence="1">
    <location>
        <begin position="327"/>
        <end position="350"/>
    </location>
</feature>
<accession>A0A1H0NEU3</accession>
<gene>
    <name evidence="3" type="ORF">SAMN05216193_11819</name>
</gene>
<keyword evidence="4" id="KW-1185">Reference proteome</keyword>
<dbReference type="EMBL" id="FNIJ01000018">
    <property type="protein sequence ID" value="SDO91297.1"/>
    <property type="molecule type" value="Genomic_DNA"/>
</dbReference>
<evidence type="ECO:0000256" key="2">
    <source>
        <dbReference type="SAM" id="SignalP"/>
    </source>
</evidence>
<dbReference type="RefSeq" id="WP_084313298.1">
    <property type="nucleotide sequence ID" value="NZ_FNIJ01000018.1"/>
</dbReference>
<keyword evidence="2" id="KW-0732">Signal</keyword>
<feature type="region of interest" description="Disordered" evidence="1">
    <location>
        <begin position="29"/>
        <end position="64"/>
    </location>
</feature>
<dbReference type="OrthoDB" id="197257at2"/>
<dbReference type="PANTHER" id="PTHR40269">
    <property type="entry name" value="OUTER MEMBRANE PROTEIN-RELATED"/>
    <property type="match status" value="1"/>
</dbReference>
<feature type="compositionally biased region" description="Polar residues" evidence="1">
    <location>
        <begin position="376"/>
        <end position="387"/>
    </location>
</feature>
<feature type="signal peptide" evidence="2">
    <location>
        <begin position="1"/>
        <end position="18"/>
    </location>
</feature>
<dbReference type="Pfam" id="PF11737">
    <property type="entry name" value="DUF3300"/>
    <property type="match status" value="1"/>
</dbReference>
<feature type="compositionally biased region" description="Basic residues" evidence="1">
    <location>
        <begin position="503"/>
        <end position="517"/>
    </location>
</feature>
<reference evidence="4" key="1">
    <citation type="submission" date="2016-10" db="EMBL/GenBank/DDBJ databases">
        <authorList>
            <person name="Varghese N."/>
            <person name="Submissions S."/>
        </authorList>
    </citation>
    <scope>NUCLEOTIDE SEQUENCE [LARGE SCALE GENOMIC DNA]</scope>
    <source>
        <strain evidence="4">JCM 21621</strain>
    </source>
</reference>
<dbReference type="STRING" id="198616.SAMN05216193_11819"/>
<feature type="compositionally biased region" description="Low complexity" evidence="1">
    <location>
        <begin position="413"/>
        <end position="428"/>
    </location>
</feature>
<feature type="region of interest" description="Disordered" evidence="1">
    <location>
        <begin position="327"/>
        <end position="517"/>
    </location>
</feature>
<dbReference type="PROSITE" id="PS51257">
    <property type="entry name" value="PROKAR_LIPOPROTEIN"/>
    <property type="match status" value="1"/>
</dbReference>
<evidence type="ECO:0000256" key="1">
    <source>
        <dbReference type="SAM" id="MobiDB-lite"/>
    </source>
</evidence>
<evidence type="ECO:0000313" key="3">
    <source>
        <dbReference type="EMBL" id="SDO91297.1"/>
    </source>
</evidence>
<protein>
    <recommendedName>
        <fullName evidence="5">DUF3300 domain-containing protein</fullName>
    </recommendedName>
</protein>
<feature type="compositionally biased region" description="Pro residues" evidence="1">
    <location>
        <begin position="45"/>
        <end position="62"/>
    </location>
</feature>
<evidence type="ECO:0008006" key="5">
    <source>
        <dbReference type="Google" id="ProtNLM"/>
    </source>
</evidence>
<dbReference type="PANTHER" id="PTHR40269:SF1">
    <property type="entry name" value="OUTER MEMBRANE PROTEIN"/>
    <property type="match status" value="1"/>
</dbReference>
<proteinExistence type="predicted"/>
<evidence type="ECO:0000313" key="4">
    <source>
        <dbReference type="Proteomes" id="UP000242957"/>
    </source>
</evidence>
<feature type="compositionally biased region" description="Low complexity" evidence="1">
    <location>
        <begin position="29"/>
        <end position="44"/>
    </location>
</feature>
<name>A0A1H0NEU3_9PSED</name>
<dbReference type="InterPro" id="IPR021728">
    <property type="entry name" value="DUF3300"/>
</dbReference>
<feature type="compositionally biased region" description="Low complexity" evidence="1">
    <location>
        <begin position="448"/>
        <end position="462"/>
    </location>
</feature>
<organism evidence="3 4">
    <name type="scientific">Pseudomonas jinjuensis</name>
    <dbReference type="NCBI Taxonomy" id="198616"/>
    <lineage>
        <taxon>Bacteria</taxon>
        <taxon>Pseudomonadati</taxon>
        <taxon>Pseudomonadota</taxon>
        <taxon>Gammaproteobacteria</taxon>
        <taxon>Pseudomonadales</taxon>
        <taxon>Pseudomonadaceae</taxon>
        <taxon>Pseudomonas</taxon>
    </lineage>
</organism>
<sequence length="517" mass="55857">MRVSPSFRVALLALLALAGCDDKDDIAAKAPQAAPVAETPAAAPAAPPPAAPAEAPATPPRDPVFSAEQLDQMLAPLALYPDSLLAQVLMATTYPGNVADAVAWSKAHPDAKGDDAVRQVANQPWDPSVQSLVAFPDVLVTLGRDPAWVQRVGDAFLAQPDAVMDSVQRLRRHARAAGNLESNDKQTVTVQEAPPAAPPPAASSDSTVVVQQPAPAQTIVIQPADPQVVYVPSYNPNTAYGSWPYPSSPPVYYPPPPSALEQVGTALATGLAFGAGVAIVNSLWGDCDWGRGDVDIDVNRYNNINVNRRIDNNVWRHDPLYRNGVPYRDRVSQQQFDRRLGDSAQRDAYRGFDQQRSAERARARESLQQRGIAAPATSNREAIQRAQTAGRDLRNDPQARQRAQATLRERQHAGAGQQWRQRQQASGQNRPLARDGSHQRQTSQRNLQARQQVRQQHAAAVQGPRNNAFAGSRNPSQARANIDRGRASQLAASRPHASGGGRQVHRPARGGGGFHRR</sequence>
<feature type="chain" id="PRO_5017319272" description="DUF3300 domain-containing protein" evidence="2">
    <location>
        <begin position="19"/>
        <end position="517"/>
    </location>
</feature>